<dbReference type="EnsemblPlants" id="TuG1812G0500002197.01.T01">
    <property type="protein sequence ID" value="TuG1812G0500002197.01.T01.cds259667"/>
    <property type="gene ID" value="TuG1812G0500002197.01"/>
</dbReference>
<dbReference type="Gramene" id="TuG1812G0500002197.01.T03">
    <property type="protein sequence ID" value="TuG1812G0500002197.01.T03.cds259667"/>
    <property type="gene ID" value="TuG1812G0500002197.01"/>
</dbReference>
<sequence length="106" mass="10967">MDAEMPTTFPADATGVEESVARFIDKLSKQIFQAEDALTEGYDKLRLSAYDALGAYRKAIRGVAGSLTSLVAATEKQAAGGVPDVSGAFQDKVAGAGAVATDVQLL</sequence>
<keyword evidence="2" id="KW-1185">Reference proteome</keyword>
<evidence type="ECO:0000313" key="2">
    <source>
        <dbReference type="Proteomes" id="UP000015106"/>
    </source>
</evidence>
<dbReference type="EnsemblPlants" id="TuG1812G0500002197.01.T03">
    <property type="protein sequence ID" value="TuG1812G0500002197.01.T03.cds259667"/>
    <property type="gene ID" value="TuG1812G0500002197.01"/>
</dbReference>
<reference evidence="1" key="2">
    <citation type="submission" date="2018-03" db="EMBL/GenBank/DDBJ databases">
        <title>The Triticum urartu genome reveals the dynamic nature of wheat genome evolution.</title>
        <authorList>
            <person name="Ling H."/>
            <person name="Ma B."/>
            <person name="Shi X."/>
            <person name="Liu H."/>
            <person name="Dong L."/>
            <person name="Sun H."/>
            <person name="Cao Y."/>
            <person name="Gao Q."/>
            <person name="Zheng S."/>
            <person name="Li Y."/>
            <person name="Yu Y."/>
            <person name="Du H."/>
            <person name="Qi M."/>
            <person name="Li Y."/>
            <person name="Yu H."/>
            <person name="Cui Y."/>
            <person name="Wang N."/>
            <person name="Chen C."/>
            <person name="Wu H."/>
            <person name="Zhao Y."/>
            <person name="Zhang J."/>
            <person name="Li Y."/>
            <person name="Zhou W."/>
            <person name="Zhang B."/>
            <person name="Hu W."/>
            <person name="Eijk M."/>
            <person name="Tang J."/>
            <person name="Witsenboer H."/>
            <person name="Zhao S."/>
            <person name="Li Z."/>
            <person name="Zhang A."/>
            <person name="Wang D."/>
            <person name="Liang C."/>
        </authorList>
    </citation>
    <scope>NUCLEOTIDE SEQUENCE [LARGE SCALE GENOMIC DNA]</scope>
    <source>
        <strain evidence="1">cv. G1812</strain>
    </source>
</reference>
<dbReference type="Proteomes" id="UP000015106">
    <property type="component" value="Chromosome 5"/>
</dbReference>
<reference evidence="1" key="3">
    <citation type="submission" date="2022-06" db="UniProtKB">
        <authorList>
            <consortium name="EnsemblPlants"/>
        </authorList>
    </citation>
    <scope>IDENTIFICATION</scope>
</reference>
<organism evidence="1 2">
    <name type="scientific">Triticum urartu</name>
    <name type="common">Red wild einkorn</name>
    <name type="synonym">Crithodium urartu</name>
    <dbReference type="NCBI Taxonomy" id="4572"/>
    <lineage>
        <taxon>Eukaryota</taxon>
        <taxon>Viridiplantae</taxon>
        <taxon>Streptophyta</taxon>
        <taxon>Embryophyta</taxon>
        <taxon>Tracheophyta</taxon>
        <taxon>Spermatophyta</taxon>
        <taxon>Magnoliopsida</taxon>
        <taxon>Liliopsida</taxon>
        <taxon>Poales</taxon>
        <taxon>Poaceae</taxon>
        <taxon>BOP clade</taxon>
        <taxon>Pooideae</taxon>
        <taxon>Triticodae</taxon>
        <taxon>Triticeae</taxon>
        <taxon>Triticinae</taxon>
        <taxon>Triticum</taxon>
    </lineage>
</organism>
<dbReference type="Gramene" id="TuG1812G0500002197.01.T01">
    <property type="protein sequence ID" value="TuG1812G0500002197.01.T01.cds259667"/>
    <property type="gene ID" value="TuG1812G0500002197.01"/>
</dbReference>
<dbReference type="AlphaFoldDB" id="A0A8R7QHC7"/>
<reference evidence="2" key="1">
    <citation type="journal article" date="2013" name="Nature">
        <title>Draft genome of the wheat A-genome progenitor Triticum urartu.</title>
        <authorList>
            <person name="Ling H.Q."/>
            <person name="Zhao S."/>
            <person name="Liu D."/>
            <person name="Wang J."/>
            <person name="Sun H."/>
            <person name="Zhang C."/>
            <person name="Fan H."/>
            <person name="Li D."/>
            <person name="Dong L."/>
            <person name="Tao Y."/>
            <person name="Gao C."/>
            <person name="Wu H."/>
            <person name="Li Y."/>
            <person name="Cui Y."/>
            <person name="Guo X."/>
            <person name="Zheng S."/>
            <person name="Wang B."/>
            <person name="Yu K."/>
            <person name="Liang Q."/>
            <person name="Yang W."/>
            <person name="Lou X."/>
            <person name="Chen J."/>
            <person name="Feng M."/>
            <person name="Jian J."/>
            <person name="Zhang X."/>
            <person name="Luo G."/>
            <person name="Jiang Y."/>
            <person name="Liu J."/>
            <person name="Wang Z."/>
            <person name="Sha Y."/>
            <person name="Zhang B."/>
            <person name="Wu H."/>
            <person name="Tang D."/>
            <person name="Shen Q."/>
            <person name="Xue P."/>
            <person name="Zou S."/>
            <person name="Wang X."/>
            <person name="Liu X."/>
            <person name="Wang F."/>
            <person name="Yang Y."/>
            <person name="An X."/>
            <person name="Dong Z."/>
            <person name="Zhang K."/>
            <person name="Zhang X."/>
            <person name="Luo M.C."/>
            <person name="Dvorak J."/>
            <person name="Tong Y."/>
            <person name="Wang J."/>
            <person name="Yang H."/>
            <person name="Li Z."/>
            <person name="Wang D."/>
            <person name="Zhang A."/>
            <person name="Wang J."/>
        </authorList>
    </citation>
    <scope>NUCLEOTIDE SEQUENCE</scope>
    <source>
        <strain evidence="2">cv. G1812</strain>
    </source>
</reference>
<name>A0A8R7QHC7_TRIUA</name>
<protein>
    <submittedName>
        <fullName evidence="1">Uncharacterized protein</fullName>
    </submittedName>
</protein>
<accession>A0A8R7QHC7</accession>
<dbReference type="EnsemblPlants" id="TuG1812G0500002197.01.T02">
    <property type="protein sequence ID" value="TuG1812G0500002197.01.T02.cds259667"/>
    <property type="gene ID" value="TuG1812G0500002197.01"/>
</dbReference>
<evidence type="ECO:0000313" key="1">
    <source>
        <dbReference type="EnsemblPlants" id="TuG1812G0500002197.01.T03.cds259667"/>
    </source>
</evidence>
<proteinExistence type="predicted"/>
<dbReference type="Gramene" id="TuG1812G0500002197.01.T02">
    <property type="protein sequence ID" value="TuG1812G0500002197.01.T02.cds259667"/>
    <property type="gene ID" value="TuG1812G0500002197.01"/>
</dbReference>